<name>A0A1J5RI92_9ZZZZ</name>
<evidence type="ECO:0000259" key="1">
    <source>
        <dbReference type="Pfam" id="PF00534"/>
    </source>
</evidence>
<dbReference type="EMBL" id="MLJW01000335">
    <property type="protein sequence ID" value="OIQ89299.1"/>
    <property type="molecule type" value="Genomic_DNA"/>
</dbReference>
<feature type="domain" description="Glycosyl transferase family 1" evidence="1">
    <location>
        <begin position="185"/>
        <end position="351"/>
    </location>
</feature>
<accession>A0A1J5RI92</accession>
<protein>
    <submittedName>
        <fullName evidence="3">N, N'-diacetylbacillosaminyl-diphospho-undecaprenol alpha-1,3-N-acetylgalactosaminyltransferase</fullName>
        <ecNumber evidence="3">2.4.1.290</ecNumber>
    </submittedName>
</protein>
<dbReference type="EC" id="2.4.1.290" evidence="3"/>
<dbReference type="SUPFAM" id="SSF53756">
    <property type="entry name" value="UDP-Glycosyltransferase/glycogen phosphorylase"/>
    <property type="match status" value="1"/>
</dbReference>
<dbReference type="InterPro" id="IPR028098">
    <property type="entry name" value="Glyco_trans_4-like_N"/>
</dbReference>
<dbReference type="Pfam" id="PF13579">
    <property type="entry name" value="Glyco_trans_4_4"/>
    <property type="match status" value="1"/>
</dbReference>
<comment type="caution">
    <text evidence="3">The sequence shown here is derived from an EMBL/GenBank/DDBJ whole genome shotgun (WGS) entry which is preliminary data.</text>
</comment>
<sequence>MKKLCYVATIPAVVHAFLRVHIQTAADKYEVTVICNAADKHLLEGLNARLILLPIERKPSPLKDMLVLLQLFKLFRNQRFDIVHSIMPKTGMLAMIAAKLARVPVRIHTFTGQVWVTKRGVQRDVLKWFDKLIGSFATCALADSTSQRDFLVNEGVLSSSKAKVIGAGSICGVDSSRFHPDMKSRQETRLALGIAQNSKVILFVGRLNHDKGMLDLAAAFDTIARQHPNVVLLLVGAQEDVPFSRIQEICHAERERLRYISFASKPEHYMTAADIFCLPSYREGFGMTIIEAAACGVPAVASRIYGITDAVAEDRTGLLIPAGDVTALTQALSRLLTDNELRQQMGNEARTRALELFSSEKITRELMALYDRLSETR</sequence>
<dbReference type="PANTHER" id="PTHR45947">
    <property type="entry name" value="SULFOQUINOVOSYL TRANSFERASE SQD2"/>
    <property type="match status" value="1"/>
</dbReference>
<dbReference type="GO" id="GO:0102335">
    <property type="term" value="F:N,N'-diacetylbacillosaminyl-diphospho-undecaprenol alpha-1,3-N-acetylgalactosaminyltransferase activity"/>
    <property type="evidence" value="ECO:0007669"/>
    <property type="project" value="UniProtKB-EC"/>
</dbReference>
<dbReference type="Pfam" id="PF00534">
    <property type="entry name" value="Glycos_transf_1"/>
    <property type="match status" value="1"/>
</dbReference>
<reference evidence="3" key="1">
    <citation type="submission" date="2016-10" db="EMBL/GenBank/DDBJ databases">
        <title>Sequence of Gallionella enrichment culture.</title>
        <authorList>
            <person name="Poehlein A."/>
            <person name="Muehling M."/>
            <person name="Daniel R."/>
        </authorList>
    </citation>
    <scope>NUCLEOTIDE SEQUENCE</scope>
</reference>
<gene>
    <name evidence="3" type="primary">pglA_4</name>
    <name evidence="3" type="ORF">GALL_288070</name>
</gene>
<dbReference type="InterPro" id="IPR001296">
    <property type="entry name" value="Glyco_trans_1"/>
</dbReference>
<dbReference type="InterPro" id="IPR050194">
    <property type="entry name" value="Glycosyltransferase_grp1"/>
</dbReference>
<proteinExistence type="predicted"/>
<dbReference type="CDD" id="cd03808">
    <property type="entry name" value="GT4_CapM-like"/>
    <property type="match status" value="1"/>
</dbReference>
<evidence type="ECO:0000259" key="2">
    <source>
        <dbReference type="Pfam" id="PF13579"/>
    </source>
</evidence>
<organism evidence="3">
    <name type="scientific">mine drainage metagenome</name>
    <dbReference type="NCBI Taxonomy" id="410659"/>
    <lineage>
        <taxon>unclassified sequences</taxon>
        <taxon>metagenomes</taxon>
        <taxon>ecological metagenomes</taxon>
    </lineage>
</organism>
<keyword evidence="3" id="KW-0328">Glycosyltransferase</keyword>
<keyword evidence="3" id="KW-0808">Transferase</keyword>
<dbReference type="Gene3D" id="3.40.50.2000">
    <property type="entry name" value="Glycogen Phosphorylase B"/>
    <property type="match status" value="2"/>
</dbReference>
<dbReference type="AlphaFoldDB" id="A0A1J5RI92"/>
<evidence type="ECO:0000313" key="3">
    <source>
        <dbReference type="EMBL" id="OIQ89299.1"/>
    </source>
</evidence>
<dbReference type="PANTHER" id="PTHR45947:SF3">
    <property type="entry name" value="SULFOQUINOVOSYL TRANSFERASE SQD2"/>
    <property type="match status" value="1"/>
</dbReference>
<feature type="domain" description="Glycosyltransferase subfamily 4-like N-terminal" evidence="2">
    <location>
        <begin position="25"/>
        <end position="165"/>
    </location>
</feature>